<name>A0AAV4UT36_CAEEX</name>
<protein>
    <submittedName>
        <fullName evidence="2">Uncharacterized protein</fullName>
    </submittedName>
</protein>
<dbReference type="EMBL" id="BPLR01013398">
    <property type="protein sequence ID" value="GIY60913.1"/>
    <property type="molecule type" value="Genomic_DNA"/>
</dbReference>
<evidence type="ECO:0000313" key="3">
    <source>
        <dbReference type="Proteomes" id="UP001054945"/>
    </source>
</evidence>
<dbReference type="AlphaFoldDB" id="A0AAV4UT36"/>
<proteinExistence type="predicted"/>
<gene>
    <name evidence="2" type="ORF">CEXT_117141</name>
</gene>
<evidence type="ECO:0000256" key="1">
    <source>
        <dbReference type="SAM" id="MobiDB-lite"/>
    </source>
</evidence>
<sequence length="102" mass="11886">MNSTRRRETDHIFSSMPFKVEVSLPACRSGRVSFQGDNFLHILRLLRLPHKQFNVTDSKNVYATARIRILKIGTKAPYRQELSMRSRKVPSKETRLQNVRTA</sequence>
<evidence type="ECO:0000313" key="2">
    <source>
        <dbReference type="EMBL" id="GIY60913.1"/>
    </source>
</evidence>
<dbReference type="Proteomes" id="UP001054945">
    <property type="component" value="Unassembled WGS sequence"/>
</dbReference>
<feature type="region of interest" description="Disordered" evidence="1">
    <location>
        <begin position="81"/>
        <end position="102"/>
    </location>
</feature>
<accession>A0AAV4UT36</accession>
<reference evidence="2 3" key="1">
    <citation type="submission" date="2021-06" db="EMBL/GenBank/DDBJ databases">
        <title>Caerostris extrusa draft genome.</title>
        <authorList>
            <person name="Kono N."/>
            <person name="Arakawa K."/>
        </authorList>
    </citation>
    <scope>NUCLEOTIDE SEQUENCE [LARGE SCALE GENOMIC DNA]</scope>
</reference>
<keyword evidence="3" id="KW-1185">Reference proteome</keyword>
<comment type="caution">
    <text evidence="2">The sequence shown here is derived from an EMBL/GenBank/DDBJ whole genome shotgun (WGS) entry which is preliminary data.</text>
</comment>
<organism evidence="2 3">
    <name type="scientific">Caerostris extrusa</name>
    <name type="common">Bark spider</name>
    <name type="synonym">Caerostris bankana</name>
    <dbReference type="NCBI Taxonomy" id="172846"/>
    <lineage>
        <taxon>Eukaryota</taxon>
        <taxon>Metazoa</taxon>
        <taxon>Ecdysozoa</taxon>
        <taxon>Arthropoda</taxon>
        <taxon>Chelicerata</taxon>
        <taxon>Arachnida</taxon>
        <taxon>Araneae</taxon>
        <taxon>Araneomorphae</taxon>
        <taxon>Entelegynae</taxon>
        <taxon>Araneoidea</taxon>
        <taxon>Araneidae</taxon>
        <taxon>Caerostris</taxon>
    </lineage>
</organism>